<organism evidence="1 2">
    <name type="scientific">Rufibacter roseus</name>
    <dbReference type="NCBI Taxonomy" id="1567108"/>
    <lineage>
        <taxon>Bacteria</taxon>
        <taxon>Pseudomonadati</taxon>
        <taxon>Bacteroidota</taxon>
        <taxon>Cytophagia</taxon>
        <taxon>Cytophagales</taxon>
        <taxon>Hymenobacteraceae</taxon>
        <taxon>Rufibacter</taxon>
    </lineage>
</organism>
<accession>A0ABW2DIP2</accession>
<comment type="caution">
    <text evidence="1">The sequence shown here is derived from an EMBL/GenBank/DDBJ whole genome shotgun (WGS) entry which is preliminary data.</text>
</comment>
<gene>
    <name evidence="1" type="ORF">ACFQHR_08690</name>
</gene>
<name>A0ABW2DIP2_9BACT</name>
<dbReference type="Proteomes" id="UP001596405">
    <property type="component" value="Unassembled WGS sequence"/>
</dbReference>
<evidence type="ECO:0000313" key="2">
    <source>
        <dbReference type="Proteomes" id="UP001596405"/>
    </source>
</evidence>
<dbReference type="EMBL" id="JBHSYQ010000003">
    <property type="protein sequence ID" value="MFC6997701.1"/>
    <property type="molecule type" value="Genomic_DNA"/>
</dbReference>
<reference evidence="2" key="1">
    <citation type="journal article" date="2019" name="Int. J. Syst. Evol. Microbiol.">
        <title>The Global Catalogue of Microorganisms (GCM) 10K type strain sequencing project: providing services to taxonomists for standard genome sequencing and annotation.</title>
        <authorList>
            <consortium name="The Broad Institute Genomics Platform"/>
            <consortium name="The Broad Institute Genome Sequencing Center for Infectious Disease"/>
            <person name="Wu L."/>
            <person name="Ma J."/>
        </authorList>
    </citation>
    <scope>NUCLEOTIDE SEQUENCE [LARGE SCALE GENOMIC DNA]</scope>
    <source>
        <strain evidence="2">CGMCC 4.7393</strain>
    </source>
</reference>
<dbReference type="RefSeq" id="WP_066618760.1">
    <property type="nucleotide sequence ID" value="NZ_JBHSYQ010000003.1"/>
</dbReference>
<proteinExistence type="predicted"/>
<evidence type="ECO:0008006" key="3">
    <source>
        <dbReference type="Google" id="ProtNLM"/>
    </source>
</evidence>
<dbReference type="PROSITE" id="PS51257">
    <property type="entry name" value="PROKAR_LIPOPROTEIN"/>
    <property type="match status" value="1"/>
</dbReference>
<evidence type="ECO:0000313" key="1">
    <source>
        <dbReference type="EMBL" id="MFC6997701.1"/>
    </source>
</evidence>
<keyword evidence="2" id="KW-1185">Reference proteome</keyword>
<sequence>MKYLSLGLCLLLFSCGKKISNDNHSIEYKGDYSKYKGIDTLSTFLVDRYAIDLDYDSKIDTIVLENHEDLRGDPQTFTIMKVQLGTNKEYVFKNIQGGQLDQKAKLRLPNRIKSDKLYIPETREKSSLIFIWDYQYPDCTAGLAIYLIDSKDITEKRNQNFYVSEVSNSTYKGKVAVIGKPDCEEETASDTIFVSL</sequence>
<protein>
    <recommendedName>
        <fullName evidence="3">Lipoprotein</fullName>
    </recommendedName>
</protein>